<evidence type="ECO:0000313" key="10">
    <source>
        <dbReference type="Proteomes" id="UP000029084"/>
    </source>
</evidence>
<evidence type="ECO:0000313" key="9">
    <source>
        <dbReference type="EMBL" id="AKV83281.1"/>
    </source>
</evidence>
<dbReference type="Proteomes" id="UP000056255">
    <property type="component" value="Chromosome"/>
</dbReference>
<dbReference type="Pfam" id="PF22691">
    <property type="entry name" value="Thiolase_C_1"/>
    <property type="match status" value="1"/>
</dbReference>
<dbReference type="RefSeq" id="WP_012021236.1">
    <property type="nucleotide sequence ID" value="NZ_AP019770.1"/>
</dbReference>
<evidence type="ECO:0000259" key="2">
    <source>
        <dbReference type="Pfam" id="PF00108"/>
    </source>
</evidence>
<name>A0A088E4R7_9CREN</name>
<evidence type="ECO:0000313" key="12">
    <source>
        <dbReference type="Proteomes" id="UP000061362"/>
    </source>
</evidence>
<dbReference type="Pfam" id="PF00108">
    <property type="entry name" value="Thiolase_N"/>
    <property type="match status" value="1"/>
</dbReference>
<dbReference type="InterPro" id="IPR016039">
    <property type="entry name" value="Thiolase-like"/>
</dbReference>
<dbReference type="AlphaFoldDB" id="A0A088E4R7"/>
<evidence type="ECO:0000256" key="1">
    <source>
        <dbReference type="ARBA" id="ARBA00023229"/>
    </source>
</evidence>
<dbReference type="GeneID" id="91755786"/>
<dbReference type="GO" id="GO:0008299">
    <property type="term" value="P:isoprenoid biosynthetic process"/>
    <property type="evidence" value="ECO:0007669"/>
    <property type="project" value="UniProtKB-KW"/>
</dbReference>
<evidence type="ECO:0000313" key="11">
    <source>
        <dbReference type="Proteomes" id="UP000056255"/>
    </source>
</evidence>
<dbReference type="EMBL" id="CP012176">
    <property type="protein sequence ID" value="AKV83281.1"/>
    <property type="molecule type" value="Genomic_DNA"/>
</dbReference>
<dbReference type="EMBL" id="CP012174">
    <property type="protein sequence ID" value="AKV78797.1"/>
    <property type="molecule type" value="Genomic_DNA"/>
</dbReference>
<accession>A0A088E4R7</accession>
<dbReference type="PANTHER" id="PTHR42870">
    <property type="entry name" value="ACETYL-COA C-ACETYLTRANSFERASE"/>
    <property type="match status" value="1"/>
</dbReference>
<dbReference type="Proteomes" id="UP000029084">
    <property type="component" value="Chromosome"/>
</dbReference>
<evidence type="ECO:0000313" key="4">
    <source>
        <dbReference type="EMBL" id="AIM27434.1"/>
    </source>
</evidence>
<dbReference type="Gene3D" id="3.40.47.10">
    <property type="match status" value="1"/>
</dbReference>
<dbReference type="SUPFAM" id="SSF53901">
    <property type="entry name" value="Thiolase-like"/>
    <property type="match status" value="2"/>
</dbReference>
<keyword evidence="1" id="KW-0414">Isoprene biosynthesis</keyword>
<dbReference type="OMA" id="SMTQFGQ"/>
<dbReference type="GO" id="GO:0016747">
    <property type="term" value="F:acyltransferase activity, transferring groups other than amino-acyl groups"/>
    <property type="evidence" value="ECO:0007669"/>
    <property type="project" value="InterPro"/>
</dbReference>
<dbReference type="EMBL" id="CP008822">
    <property type="protein sequence ID" value="AIM27434.1"/>
    <property type="molecule type" value="Genomic_DNA"/>
</dbReference>
<dbReference type="Proteomes" id="UP000068832">
    <property type="component" value="Chromosome"/>
</dbReference>
<reference evidence="4 10" key="1">
    <citation type="journal article" date="2014" name="J. Bacteriol.">
        <title>Role of an Archaeal PitA Transporter in the Copper and Arsenic Resistance of Metallosphaera sedula, an Extreme Thermoacidophile.</title>
        <authorList>
            <person name="McCarthy S."/>
            <person name="Ai C."/>
            <person name="Wheaton G."/>
            <person name="Tevatia R."/>
            <person name="Eckrich V."/>
            <person name="Kelly R."/>
            <person name="Blum P."/>
        </authorList>
    </citation>
    <scope>NUCLEOTIDE SEQUENCE [LARGE SCALE GENOMIC DNA]</scope>
    <source>
        <strain evidence="4 10">CuR1</strain>
    </source>
</reference>
<evidence type="ECO:0000313" key="14">
    <source>
        <dbReference type="Proteomes" id="UP000062475"/>
    </source>
</evidence>
<sequence>MVAVVDAWITPFGKRRESIFDLAKESSLPLVRKYRDVVDFVVVSNSYSGEFNGVSGLNNLISTYLSLEHVPSVRIDNTSGSGGSAVLVGKSLLESGTARAVLVIGVEKMSTMRTREVTSVISSLLPPRERSVGISVPSLASIMTKEYMARYNARREAIAEVAVKNHRNGAKNPFAHIRKEVSLSEVLSSPVVADPLTQYEFCPISDGSASLLLVRDEDALSFTGRPVYIKGIAMGSDSSHITDREDLLEMRSVRRAGELAMRTSKVDRVDFAELHDMATILEIVEAEALGLLKRGEGWRSYLEGETEIHGEMPINTSGGLNSKGHPIGASGIAQLVEAFHQIRGEAGERQVKDARTGLTLSMAGFGNSATVAIVGDEP</sequence>
<dbReference type="EMBL" id="CP012173">
    <property type="protein sequence ID" value="AKV76545.1"/>
    <property type="molecule type" value="Genomic_DNA"/>
</dbReference>
<dbReference type="InterPro" id="IPR055140">
    <property type="entry name" value="Thiolase_C_2"/>
</dbReference>
<organism evidence="4 10">
    <name type="scientific">Metallosphaera sedula</name>
    <dbReference type="NCBI Taxonomy" id="43687"/>
    <lineage>
        <taxon>Archaea</taxon>
        <taxon>Thermoproteota</taxon>
        <taxon>Thermoprotei</taxon>
        <taxon>Sulfolobales</taxon>
        <taxon>Sulfolobaceae</taxon>
        <taxon>Metallosphaera</taxon>
    </lineage>
</organism>
<feature type="domain" description="Thiolase N-terminal" evidence="2">
    <location>
        <begin position="2"/>
        <end position="216"/>
    </location>
</feature>
<dbReference type="CDD" id="cd00829">
    <property type="entry name" value="SCP-x_thiolase"/>
    <property type="match status" value="1"/>
</dbReference>
<evidence type="ECO:0000313" key="15">
    <source>
        <dbReference type="Proteomes" id="UP000068832"/>
    </source>
</evidence>
<dbReference type="Proteomes" id="UP000062398">
    <property type="component" value="Chromosome"/>
</dbReference>
<dbReference type="PIRSF" id="PIRSF000429">
    <property type="entry name" value="Ac-CoA_Ac_transf"/>
    <property type="match status" value="1"/>
</dbReference>
<protein>
    <submittedName>
        <fullName evidence="5">Acetyl-CoA acetyltransferase</fullName>
    </submittedName>
    <submittedName>
        <fullName evidence="4">Propanoyl-CoA C-acyltransferase</fullName>
        <ecNumber evidence="4">2.3.1.176</ecNumber>
    </submittedName>
</protein>
<keyword evidence="4" id="KW-0012">Acyltransferase</keyword>
<reference evidence="9 11" key="3">
    <citation type="submission" date="2015-07" db="EMBL/GenBank/DDBJ databases">
        <title>Physiological, transcriptional responses and genome re-sequencing of acid resistant extremely thermoacidophilic Metallosphaera sedula SARC-M1.</title>
        <authorList>
            <person name="Ai C."/>
            <person name="McCarthy S."/>
            <person name="Eckrich V."/>
            <person name="Rudrappa D."/>
            <person name="Qiu G."/>
            <person name="Blum P."/>
        </authorList>
    </citation>
    <scope>NUCLEOTIDE SEQUENCE [LARGE SCALE GENOMIC DNA]</scope>
    <source>
        <strain evidence="9 11">SARC-M1</strain>
    </source>
</reference>
<dbReference type="EMBL" id="CP012175">
    <property type="protein sequence ID" value="AKV81042.1"/>
    <property type="molecule type" value="Genomic_DNA"/>
</dbReference>
<evidence type="ECO:0000259" key="3">
    <source>
        <dbReference type="Pfam" id="PF22691"/>
    </source>
</evidence>
<evidence type="ECO:0000313" key="13">
    <source>
        <dbReference type="Proteomes" id="UP000062398"/>
    </source>
</evidence>
<evidence type="ECO:0000313" key="5">
    <source>
        <dbReference type="EMBL" id="AKV74306.1"/>
    </source>
</evidence>
<dbReference type="InterPro" id="IPR020616">
    <property type="entry name" value="Thiolase_N"/>
</dbReference>
<proteinExistence type="predicted"/>
<feature type="domain" description="Thiolase C-terminal" evidence="3">
    <location>
        <begin position="235"/>
        <end position="375"/>
    </location>
</feature>
<dbReference type="PATRIC" id="fig|43687.5.peg.1407"/>
<dbReference type="EC" id="2.3.1.176" evidence="4"/>
<evidence type="ECO:0000313" key="8">
    <source>
        <dbReference type="EMBL" id="AKV81042.1"/>
    </source>
</evidence>
<dbReference type="EMBL" id="CP012172">
    <property type="protein sequence ID" value="AKV74306.1"/>
    <property type="molecule type" value="Genomic_DNA"/>
</dbReference>
<dbReference type="InterPro" id="IPR002155">
    <property type="entry name" value="Thiolase"/>
</dbReference>
<evidence type="ECO:0000313" key="6">
    <source>
        <dbReference type="EMBL" id="AKV76545.1"/>
    </source>
</evidence>
<keyword evidence="4" id="KW-0808">Transferase</keyword>
<reference evidence="12 13" key="2">
    <citation type="journal article" date="2015" name="Genome Announc.">
        <title>Complete Genome Sequences of Evolved Arsenate-Resistant Metallosphaera sedula Strains.</title>
        <authorList>
            <person name="Ai C."/>
            <person name="McCarthy S."/>
            <person name="Schackwitz W."/>
            <person name="Martin J."/>
            <person name="Lipzen A."/>
            <person name="Blum P."/>
        </authorList>
    </citation>
    <scope>NUCLEOTIDE SEQUENCE [LARGE SCALE GENOMIC DNA]</scope>
    <source>
        <strain evidence="7 13">ARS120-1</strain>
        <strain evidence="8 12">ARS120-2</strain>
        <strain evidence="5 15">ARS50-1</strain>
        <strain evidence="6 14">ARS50-2</strain>
    </source>
</reference>
<gene>
    <name evidence="4" type="ORF">HA72_1290</name>
    <name evidence="5" type="ORF">MsedA_1306</name>
    <name evidence="6" type="ORF">MsedB_1308</name>
    <name evidence="7" type="ORF">MsedC_1306</name>
    <name evidence="8" type="ORF">MsedD_1307</name>
    <name evidence="9" type="ORF">MsedE_1311</name>
</gene>
<dbReference type="OrthoDB" id="167534at2157"/>
<evidence type="ECO:0000313" key="7">
    <source>
        <dbReference type="EMBL" id="AKV78797.1"/>
    </source>
</evidence>
<dbReference type="Proteomes" id="UP000061362">
    <property type="component" value="Chromosome"/>
</dbReference>
<dbReference type="PANTHER" id="PTHR42870:SF1">
    <property type="entry name" value="NON-SPECIFIC LIPID-TRANSFER PROTEIN-LIKE 2"/>
    <property type="match status" value="1"/>
</dbReference>
<dbReference type="Proteomes" id="UP000062475">
    <property type="component" value="Chromosome"/>
</dbReference>